<evidence type="ECO:0000256" key="3">
    <source>
        <dbReference type="ARBA" id="ARBA00023002"/>
    </source>
</evidence>
<evidence type="ECO:0000259" key="4">
    <source>
        <dbReference type="PROSITE" id="PS51387"/>
    </source>
</evidence>
<dbReference type="InterPro" id="IPR005107">
    <property type="entry name" value="CO_DH_flav_C"/>
</dbReference>
<keyword evidence="2" id="KW-0274">FAD</keyword>
<dbReference type="STRING" id="1128398.Curi_c19440"/>
<evidence type="ECO:0000313" key="6">
    <source>
        <dbReference type="Proteomes" id="UP000006094"/>
    </source>
</evidence>
<evidence type="ECO:0000313" key="5">
    <source>
        <dbReference type="EMBL" id="AFS78948.1"/>
    </source>
</evidence>
<keyword evidence="3 5" id="KW-0560">Oxidoreductase</keyword>
<evidence type="ECO:0000256" key="1">
    <source>
        <dbReference type="ARBA" id="ARBA00022630"/>
    </source>
</evidence>
<dbReference type="Pfam" id="PF00941">
    <property type="entry name" value="FAD_binding_5"/>
    <property type="match status" value="1"/>
</dbReference>
<gene>
    <name evidence="5" type="ordered locus">Curi_c19440</name>
</gene>
<feature type="domain" description="FAD-binding PCMH-type" evidence="4">
    <location>
        <begin position="1"/>
        <end position="175"/>
    </location>
</feature>
<name>K0AYT9_GOTA9</name>
<protein>
    <submittedName>
        <fullName evidence="5">Purine hydroxlyse, gamma subunit</fullName>
        <ecNumber evidence="5">1.17.1.-</ecNumber>
    </submittedName>
</protein>
<organism evidence="5 6">
    <name type="scientific">Gottschalkia acidurici (strain ATCC 7906 / DSM 604 / BCRC 14475 / CIP 104303 / KCTC 5404 / NCIMB 10678 / 9a)</name>
    <name type="common">Clostridium acidurici</name>
    <dbReference type="NCBI Taxonomy" id="1128398"/>
    <lineage>
        <taxon>Bacteria</taxon>
        <taxon>Bacillati</taxon>
        <taxon>Bacillota</taxon>
        <taxon>Tissierellia</taxon>
        <taxon>Tissierellales</taxon>
        <taxon>Gottschalkiaceae</taxon>
        <taxon>Gottschalkia</taxon>
    </lineage>
</organism>
<dbReference type="Pfam" id="PF03450">
    <property type="entry name" value="CO_deh_flav_C"/>
    <property type="match status" value="1"/>
</dbReference>
<dbReference type="InterPro" id="IPR036683">
    <property type="entry name" value="CO_DH_flav_C_dom_sf"/>
</dbReference>
<dbReference type="OrthoDB" id="9774454at2"/>
<dbReference type="InterPro" id="IPR016166">
    <property type="entry name" value="FAD-bd_PCMH"/>
</dbReference>
<dbReference type="KEGG" id="cad:Curi_c19440"/>
<dbReference type="InterPro" id="IPR036318">
    <property type="entry name" value="FAD-bd_PCMH-like_sf"/>
</dbReference>
<reference evidence="5 6" key="1">
    <citation type="journal article" date="2012" name="PLoS ONE">
        <title>The purine-utilizing bacterium Clostridium acidurici 9a: a genome-guided metabolic reconsideration.</title>
        <authorList>
            <person name="Hartwich K."/>
            <person name="Poehlein A."/>
            <person name="Daniel R."/>
        </authorList>
    </citation>
    <scope>NUCLEOTIDE SEQUENCE [LARGE SCALE GENOMIC DNA]</scope>
    <source>
        <strain evidence="6">ATCC 7906 / DSM 604 / BCRC 14475 / CIP 104303 / KCTC 5404 / NCIMB 10678 / 9a</strain>
    </source>
</reference>
<dbReference type="FunFam" id="3.30.465.10:FF:000017">
    <property type="entry name" value="Xanthine dehydrogenase, FAD binding subunit"/>
    <property type="match status" value="1"/>
</dbReference>
<dbReference type="EMBL" id="CP003326">
    <property type="protein sequence ID" value="AFS78948.1"/>
    <property type="molecule type" value="Genomic_DNA"/>
</dbReference>
<dbReference type="GO" id="GO:0071949">
    <property type="term" value="F:FAD binding"/>
    <property type="evidence" value="ECO:0007669"/>
    <property type="project" value="InterPro"/>
</dbReference>
<dbReference type="HOGENOM" id="CLU_058050_0_1_9"/>
<dbReference type="SUPFAM" id="SSF55447">
    <property type="entry name" value="CO dehydrogenase flavoprotein C-terminal domain-like"/>
    <property type="match status" value="1"/>
</dbReference>
<dbReference type="InterPro" id="IPR051312">
    <property type="entry name" value="Diverse_Substr_Oxidored"/>
</dbReference>
<sequence length="288" mass="30797">MKISNIIKAYNINEVTQALSENKGKATLIAGGTDIMIKLRSKEVSHSVLIDVSDVAEMKNINISDDEITIGAAVTFTEIVSSNEIKKALPGLWEACSLVGAKQIRNTGTIGGNAANGSPAADSIPPLLALGAKVVIVSKSEEKIIDIDDFFLGKGKTALEEDAVIKEFIIPMYGKKFRIIGFDKLGLRNALAISRISSAVSLEVEDSIIKGAKVASGALGTIPTVEKKMGEFLVGKPLKEDTIKEASDYFSDIVAERLKGRSSAEFKQEAVKGVITKALDKAFKQIEI</sequence>
<dbReference type="RefSeq" id="WP_014968084.1">
    <property type="nucleotide sequence ID" value="NC_018664.1"/>
</dbReference>
<dbReference type="SUPFAM" id="SSF56176">
    <property type="entry name" value="FAD-binding/transporter-associated domain-like"/>
    <property type="match status" value="1"/>
</dbReference>
<dbReference type="PANTHER" id="PTHR42659">
    <property type="entry name" value="XANTHINE DEHYDROGENASE SUBUNIT C-RELATED"/>
    <property type="match status" value="1"/>
</dbReference>
<dbReference type="Gene3D" id="3.30.390.50">
    <property type="entry name" value="CO dehydrogenase flavoprotein, C-terminal domain"/>
    <property type="match status" value="1"/>
</dbReference>
<dbReference type="eggNOG" id="COG1319">
    <property type="taxonomic scope" value="Bacteria"/>
</dbReference>
<dbReference type="Proteomes" id="UP000006094">
    <property type="component" value="Chromosome"/>
</dbReference>
<keyword evidence="1" id="KW-0285">Flavoprotein</keyword>
<evidence type="ECO:0000256" key="2">
    <source>
        <dbReference type="ARBA" id="ARBA00022827"/>
    </source>
</evidence>
<accession>K0AYT9</accession>
<dbReference type="PROSITE" id="PS51387">
    <property type="entry name" value="FAD_PCMH"/>
    <property type="match status" value="1"/>
</dbReference>
<dbReference type="InterPro" id="IPR016169">
    <property type="entry name" value="FAD-bd_PCMH_sub2"/>
</dbReference>
<proteinExistence type="predicted"/>
<dbReference type="EC" id="1.17.1.-" evidence="5"/>
<dbReference type="InterPro" id="IPR002346">
    <property type="entry name" value="Mopterin_DH_FAD-bd"/>
</dbReference>
<dbReference type="SMART" id="SM01092">
    <property type="entry name" value="CO_deh_flav_C"/>
    <property type="match status" value="1"/>
</dbReference>
<dbReference type="Gene3D" id="3.30.43.10">
    <property type="entry name" value="Uridine Diphospho-n-acetylenolpyruvylglucosamine Reductase, domain 2"/>
    <property type="match status" value="1"/>
</dbReference>
<keyword evidence="6" id="KW-1185">Reference proteome</keyword>
<dbReference type="InterPro" id="IPR016167">
    <property type="entry name" value="FAD-bd_PCMH_sub1"/>
</dbReference>
<dbReference type="AlphaFoldDB" id="K0AYT9"/>
<dbReference type="GO" id="GO:0016491">
    <property type="term" value="F:oxidoreductase activity"/>
    <property type="evidence" value="ECO:0007669"/>
    <property type="project" value="UniProtKB-KW"/>
</dbReference>
<dbReference type="PANTHER" id="PTHR42659:SF9">
    <property type="entry name" value="XANTHINE DEHYDROGENASE FAD-BINDING SUBUNIT XDHB-RELATED"/>
    <property type="match status" value="1"/>
</dbReference>
<dbReference type="Gene3D" id="3.30.465.10">
    <property type="match status" value="1"/>
</dbReference>